<dbReference type="SMART" id="SM00449">
    <property type="entry name" value="SPRY"/>
    <property type="match status" value="1"/>
</dbReference>
<dbReference type="InterPro" id="IPR001870">
    <property type="entry name" value="B30.2/SPRY"/>
</dbReference>
<evidence type="ECO:0000259" key="4">
    <source>
        <dbReference type="PROSITE" id="PS50188"/>
    </source>
</evidence>
<keyword evidence="2" id="KW-0863">Zinc-finger</keyword>
<dbReference type="InterPro" id="IPR051051">
    <property type="entry name" value="E3_ubiq-ligase_TRIM/RNF"/>
</dbReference>
<dbReference type="InterPro" id="IPR006574">
    <property type="entry name" value="PRY"/>
</dbReference>
<dbReference type="SMART" id="SM00589">
    <property type="entry name" value="PRY"/>
    <property type="match status" value="1"/>
</dbReference>
<keyword evidence="3" id="KW-0862">Zinc</keyword>
<dbReference type="SUPFAM" id="SSF49899">
    <property type="entry name" value="Concanavalin A-like lectins/glucanases"/>
    <property type="match status" value="1"/>
</dbReference>
<dbReference type="GO" id="GO:0008270">
    <property type="term" value="F:zinc ion binding"/>
    <property type="evidence" value="ECO:0007669"/>
    <property type="project" value="UniProtKB-KW"/>
</dbReference>
<dbReference type="Ensembl" id="ENSSDUT00000005102.1">
    <property type="protein sequence ID" value="ENSSDUP00000005001.1"/>
    <property type="gene ID" value="ENSSDUG00000003699.1"/>
</dbReference>
<feature type="domain" description="B30.2/SPRY" evidence="4">
    <location>
        <begin position="14"/>
        <end position="210"/>
    </location>
</feature>
<evidence type="ECO:0000313" key="6">
    <source>
        <dbReference type="Proteomes" id="UP000261420"/>
    </source>
</evidence>
<evidence type="ECO:0000313" key="5">
    <source>
        <dbReference type="Ensembl" id="ENSSDUP00000005001.1"/>
    </source>
</evidence>
<dbReference type="PROSITE" id="PS50188">
    <property type="entry name" value="B302_SPRY"/>
    <property type="match status" value="1"/>
</dbReference>
<keyword evidence="1" id="KW-0479">Metal-binding</keyword>
<reference evidence="5" key="2">
    <citation type="submission" date="2025-09" db="UniProtKB">
        <authorList>
            <consortium name="Ensembl"/>
        </authorList>
    </citation>
    <scope>IDENTIFICATION</scope>
</reference>
<sequence length="210" mass="24274">QILPRINSFDGFTCFNYNSHGGKYFTLKDANYNFPSHYFRNVVNELLSEGNKKVTRVRKDQSYPYHPDRFDQCPQLLCTTGLTGRCYWEVEWRGKVHTSVSYRGIRRNGDSEDSWFGKNDQSWSLICSDVSGYSVWHNNRVTPISSSCVSHRVAVYVDCPAGSLSFCRVSSDSLIHLHTFNTTFTEPLYPGFGFWSYFCIWELKSITCKS</sequence>
<evidence type="ECO:0000256" key="2">
    <source>
        <dbReference type="ARBA" id="ARBA00022771"/>
    </source>
</evidence>
<dbReference type="Gene3D" id="2.60.120.920">
    <property type="match status" value="1"/>
</dbReference>
<name>A0A3B4TFP5_SERDU</name>
<dbReference type="GeneTree" id="ENSGT01120000271898"/>
<dbReference type="PANTHER" id="PTHR25465">
    <property type="entry name" value="B-BOX DOMAIN CONTAINING"/>
    <property type="match status" value="1"/>
</dbReference>
<accession>A0A3B4TFP5</accession>
<reference evidence="5" key="1">
    <citation type="submission" date="2025-08" db="UniProtKB">
        <authorList>
            <consortium name="Ensembl"/>
        </authorList>
    </citation>
    <scope>IDENTIFICATION</scope>
</reference>
<dbReference type="InterPro" id="IPR043136">
    <property type="entry name" value="B30.2/SPRY_sf"/>
</dbReference>
<evidence type="ECO:0000256" key="1">
    <source>
        <dbReference type="ARBA" id="ARBA00022723"/>
    </source>
</evidence>
<dbReference type="Proteomes" id="UP000261420">
    <property type="component" value="Unplaced"/>
</dbReference>
<evidence type="ECO:0000256" key="3">
    <source>
        <dbReference type="ARBA" id="ARBA00022833"/>
    </source>
</evidence>
<dbReference type="PRINTS" id="PR01407">
    <property type="entry name" value="BUTYPHLNCDUF"/>
</dbReference>
<proteinExistence type="predicted"/>
<protein>
    <recommendedName>
        <fullName evidence="4">B30.2/SPRY domain-containing protein</fullName>
    </recommendedName>
</protein>
<dbReference type="GO" id="GO:0005737">
    <property type="term" value="C:cytoplasm"/>
    <property type="evidence" value="ECO:0007669"/>
    <property type="project" value="UniProtKB-ARBA"/>
</dbReference>
<organism evidence="5 6">
    <name type="scientific">Seriola dumerili</name>
    <name type="common">Greater amberjack</name>
    <name type="synonym">Caranx dumerili</name>
    <dbReference type="NCBI Taxonomy" id="41447"/>
    <lineage>
        <taxon>Eukaryota</taxon>
        <taxon>Metazoa</taxon>
        <taxon>Chordata</taxon>
        <taxon>Craniata</taxon>
        <taxon>Vertebrata</taxon>
        <taxon>Euteleostomi</taxon>
        <taxon>Actinopterygii</taxon>
        <taxon>Neopterygii</taxon>
        <taxon>Teleostei</taxon>
        <taxon>Neoteleostei</taxon>
        <taxon>Acanthomorphata</taxon>
        <taxon>Carangaria</taxon>
        <taxon>Carangiformes</taxon>
        <taxon>Carangidae</taxon>
        <taxon>Seriola</taxon>
    </lineage>
</organism>
<keyword evidence="6" id="KW-1185">Reference proteome</keyword>
<dbReference type="Pfam" id="PF00622">
    <property type="entry name" value="SPRY"/>
    <property type="match status" value="1"/>
</dbReference>
<dbReference type="AlphaFoldDB" id="A0A3B4TFP5"/>
<dbReference type="InterPro" id="IPR003877">
    <property type="entry name" value="SPRY_dom"/>
</dbReference>
<dbReference type="PANTHER" id="PTHR25465:SF5">
    <property type="entry name" value="E3 UBIQUITIN_ISG15 LIGASE TRIM25-RELATED"/>
    <property type="match status" value="1"/>
</dbReference>
<dbReference type="Pfam" id="PF13765">
    <property type="entry name" value="PRY"/>
    <property type="match status" value="1"/>
</dbReference>
<dbReference type="InterPro" id="IPR003879">
    <property type="entry name" value="Butyrophylin_SPRY"/>
</dbReference>
<dbReference type="InterPro" id="IPR013320">
    <property type="entry name" value="ConA-like_dom_sf"/>
</dbReference>
<dbReference type="CDD" id="cd16040">
    <property type="entry name" value="SPRY_PRY_SNTX"/>
    <property type="match status" value="1"/>
</dbReference>